<evidence type="ECO:0000256" key="1">
    <source>
        <dbReference type="ARBA" id="ARBA00022801"/>
    </source>
</evidence>
<dbReference type="RefSeq" id="WP_214431126.1">
    <property type="nucleotide sequence ID" value="NZ_CAWPUQ010000013.1"/>
</dbReference>
<feature type="transmembrane region" description="Helical" evidence="2">
    <location>
        <begin position="39"/>
        <end position="59"/>
    </location>
</feature>
<dbReference type="InterPro" id="IPR007312">
    <property type="entry name" value="Phosphoesterase"/>
</dbReference>
<evidence type="ECO:0000256" key="2">
    <source>
        <dbReference type="SAM" id="Phobius"/>
    </source>
</evidence>
<dbReference type="PANTHER" id="PTHR31956:SF1">
    <property type="entry name" value="NON-SPECIFIC PHOSPHOLIPASE C1"/>
    <property type="match status" value="1"/>
</dbReference>
<dbReference type="GO" id="GO:0042578">
    <property type="term" value="F:phosphoric ester hydrolase activity"/>
    <property type="evidence" value="ECO:0007669"/>
    <property type="project" value="UniProtKB-ARBA"/>
</dbReference>
<keyword evidence="2" id="KW-0472">Membrane</keyword>
<proteinExistence type="predicted"/>
<comment type="caution">
    <text evidence="3">The sequence shown here is derived from an EMBL/GenBank/DDBJ whole genome shotgun (WGS) entry which is preliminary data.</text>
</comment>
<protein>
    <recommendedName>
        <fullName evidence="5">Phospholipase C</fullName>
    </recommendedName>
</protein>
<dbReference type="GO" id="GO:0009395">
    <property type="term" value="P:phospholipid catabolic process"/>
    <property type="evidence" value="ECO:0007669"/>
    <property type="project" value="TreeGrafter"/>
</dbReference>
<gene>
    <name evidence="3" type="ORF">I8752_04490</name>
</gene>
<reference evidence="3 4" key="1">
    <citation type="journal article" date="2021" name="Int. J. Syst. Evol. Microbiol.">
        <title>Amazonocrinis nigriterrae gen. nov., sp. nov., Atlanticothrix silvestris gen. nov., sp. nov. and Dendronalium phyllosphericum gen. nov., sp. nov., nostocacean cyanobacteria from Brazilian environments.</title>
        <authorList>
            <person name="Alvarenga D.O."/>
            <person name="Andreote A.P.D."/>
            <person name="Branco L.H.Z."/>
            <person name="Delbaje E."/>
            <person name="Cruz R.B."/>
            <person name="Varani A.M."/>
            <person name="Fiore M.F."/>
        </authorList>
    </citation>
    <scope>NUCLEOTIDE SEQUENCE [LARGE SCALE GENOMIC DNA]</scope>
    <source>
        <strain evidence="3 4">CENA369</strain>
    </source>
</reference>
<accession>A0A8J7I3K3</accession>
<name>A0A8J7I3K3_9NOST</name>
<sequence length="722" mass="78736">MSSKIRKKWFDCASIGVLISELAGAKSPKRSAFKRFTKSYFALAALLLPSSIVPVMFVGSATADESLRQEAWLAHSTVTTQPDATPDVARYLNDPEKEPKLPPKVLAKLLQERIKYVFVIFNENHSFDNEYGTLPGVNGLYSDGQKPRNPDKTPGFTQTYTDANGITVTVQPFRIGTEQNANVVDSVDHSHTGLATKLHVANGKPQMDRFAYDEYTRFASKGGAANIAEGKQFARLVMSHIDCDTIPFFWKWASRFTVFDNIFATEDTPSTPNAVAMIAGQSGETQWVKHGANGQSYTVGSHSGTTQGVPLVNDPQPFYGSQFDTTTDNKQPAGAKESYADSNIASNLTFASLPLTFQGRDIQAVLAGNKNPLFDLADIQQDIPYIQQLRTRPVNWRWYQEGYDLEPTDTNGVASHNSYVSHHNGAQYFGYIANTPQVSKNLRGLNDFFTDIAKNELPKGGVFYIRGGYTNQQGLKPPITNPNTPADEISAINAAKSGDDDHPGYTDRQLSEAMAARAIDAIASNQKLWQQSAIIITYDESDGFYDHVPPRILSYGPDGLPLSRGVRVPLILISPYARTHAVSHVEGDHNSVIETINTIFGLPALASLPDEAQALAAGNSPDFNKFGPPGFEQKYLGPRDINSPITDSLLSGFDPKRLLGIAPPLPASFAKIPDSVINTLPHYGGQGCRAIGIVPEDRRQGIVNKIPAGFNPLPSTYPAANP</sequence>
<keyword evidence="1" id="KW-0378">Hydrolase</keyword>
<dbReference type="Pfam" id="PF04185">
    <property type="entry name" value="Phosphoesterase"/>
    <property type="match status" value="1"/>
</dbReference>
<dbReference type="AlphaFoldDB" id="A0A8J7I3K3"/>
<keyword evidence="2" id="KW-0812">Transmembrane</keyword>
<keyword evidence="4" id="KW-1185">Reference proteome</keyword>
<evidence type="ECO:0000313" key="3">
    <source>
        <dbReference type="EMBL" id="MBH8572301.1"/>
    </source>
</evidence>
<organism evidence="3 4">
    <name type="scientific">Dendronalium phyllosphericum CENA369</name>
    <dbReference type="NCBI Taxonomy" id="1725256"/>
    <lineage>
        <taxon>Bacteria</taxon>
        <taxon>Bacillati</taxon>
        <taxon>Cyanobacteriota</taxon>
        <taxon>Cyanophyceae</taxon>
        <taxon>Nostocales</taxon>
        <taxon>Nostocaceae</taxon>
        <taxon>Dendronalium</taxon>
        <taxon>Dendronalium phyllosphericum</taxon>
    </lineage>
</organism>
<dbReference type="InterPro" id="IPR017850">
    <property type="entry name" value="Alkaline_phosphatase_core_sf"/>
</dbReference>
<evidence type="ECO:0008006" key="5">
    <source>
        <dbReference type="Google" id="ProtNLM"/>
    </source>
</evidence>
<dbReference type="EMBL" id="JAECZA010000011">
    <property type="protein sequence ID" value="MBH8572301.1"/>
    <property type="molecule type" value="Genomic_DNA"/>
</dbReference>
<dbReference type="PANTHER" id="PTHR31956">
    <property type="entry name" value="NON-SPECIFIC PHOSPHOLIPASE C4-RELATED"/>
    <property type="match status" value="1"/>
</dbReference>
<evidence type="ECO:0000313" key="4">
    <source>
        <dbReference type="Proteomes" id="UP000662314"/>
    </source>
</evidence>
<dbReference type="Gene3D" id="3.40.720.10">
    <property type="entry name" value="Alkaline Phosphatase, subunit A"/>
    <property type="match status" value="2"/>
</dbReference>
<dbReference type="Proteomes" id="UP000662314">
    <property type="component" value="Unassembled WGS sequence"/>
</dbReference>
<keyword evidence="2" id="KW-1133">Transmembrane helix</keyword>